<dbReference type="EMBL" id="MPSB01000004">
    <property type="protein sequence ID" value="ONF96438.1"/>
    <property type="molecule type" value="Genomic_DNA"/>
</dbReference>
<sequence>MIDLTVVILTHNEAHHIRRAIGSVSGVARHVLVVDSFSSDDTVALARAAGACVLQHPFTSHAAQLQWALDHGAIDTGWTMRLDADELIEPDLAAAIVRDLPALAPDITGVTLDRKHIFMGRWIRYGGRYPLRLLRIWRTGMARVEPRWMDEHVVVDHGRTVTLAGGFADANLGDLTFFTAKHNGYASREAVEVLAARHHLFAAATPPLTAQARRKRWLKTRIYDRLPLWAGPAGYFLFRYIVQLGFLDGRPGLIYHLLQGFWYRFLVAAKVAEWEPALAACASHKERLARLAALSGLPLATRA</sequence>
<dbReference type="GO" id="GO:0016740">
    <property type="term" value="F:transferase activity"/>
    <property type="evidence" value="ECO:0007669"/>
    <property type="project" value="UniProtKB-KW"/>
</dbReference>
<name>A0A1V2EVX3_9SPHN</name>
<dbReference type="InterPro" id="IPR001173">
    <property type="entry name" value="Glyco_trans_2-like"/>
</dbReference>
<protein>
    <submittedName>
        <fullName evidence="3">Glycosyl transferase family 2</fullName>
    </submittedName>
</protein>
<dbReference type="AlphaFoldDB" id="A0A1V2EVX3"/>
<keyword evidence="3" id="KW-0808">Transferase</keyword>
<feature type="domain" description="Glycosyltransferase 2-like" evidence="2">
    <location>
        <begin position="5"/>
        <end position="125"/>
    </location>
</feature>
<comment type="caution">
    <text evidence="3">The sequence shown here is derived from an EMBL/GenBank/DDBJ whole genome shotgun (WGS) entry which is preliminary data.</text>
</comment>
<gene>
    <name evidence="3" type="ORF">SPHI_12230</name>
</gene>
<evidence type="ECO:0000313" key="4">
    <source>
        <dbReference type="Proteomes" id="UP000188729"/>
    </source>
</evidence>
<dbReference type="OrthoDB" id="9815923at2"/>
<organism evidence="3 4">
    <name type="scientific">Sphingomonas jeddahensis</name>
    <dbReference type="NCBI Taxonomy" id="1915074"/>
    <lineage>
        <taxon>Bacteria</taxon>
        <taxon>Pseudomonadati</taxon>
        <taxon>Pseudomonadota</taxon>
        <taxon>Alphaproteobacteria</taxon>
        <taxon>Sphingomonadales</taxon>
        <taxon>Sphingomonadaceae</taxon>
        <taxon>Sphingomonas</taxon>
    </lineage>
</organism>
<comment type="similarity">
    <text evidence="1">Belongs to the glycosyltransferase 2 family. WaaE/KdtX subfamily.</text>
</comment>
<dbReference type="PANTHER" id="PTHR43630:SF2">
    <property type="entry name" value="GLYCOSYLTRANSFERASE"/>
    <property type="match status" value="1"/>
</dbReference>
<reference evidence="3 4" key="1">
    <citation type="submission" date="2016-11" db="EMBL/GenBank/DDBJ databases">
        <title>Genome sequence of Sphingomonas jeddahensis G39.</title>
        <authorList>
            <person name="Poehlein A."/>
            <person name="Wuebbeler J.H."/>
            <person name="Steinbuechel A."/>
            <person name="Daniel R."/>
        </authorList>
    </citation>
    <scope>NUCLEOTIDE SEQUENCE [LARGE SCALE GENOMIC DNA]</scope>
    <source>
        <strain evidence="3 4">G39</strain>
    </source>
</reference>
<evidence type="ECO:0000313" key="3">
    <source>
        <dbReference type="EMBL" id="ONF96438.1"/>
    </source>
</evidence>
<proteinExistence type="inferred from homology"/>
<dbReference type="Gene3D" id="3.90.550.10">
    <property type="entry name" value="Spore Coat Polysaccharide Biosynthesis Protein SpsA, Chain A"/>
    <property type="match status" value="1"/>
</dbReference>
<dbReference type="STRING" id="1915074.SPHI_12230"/>
<evidence type="ECO:0000259" key="2">
    <source>
        <dbReference type="Pfam" id="PF00535"/>
    </source>
</evidence>
<accession>A0A1V2EVX3</accession>
<dbReference type="PANTHER" id="PTHR43630">
    <property type="entry name" value="POLY-BETA-1,6-N-ACETYL-D-GLUCOSAMINE SYNTHASE"/>
    <property type="match status" value="1"/>
</dbReference>
<evidence type="ECO:0000256" key="1">
    <source>
        <dbReference type="ARBA" id="ARBA00038494"/>
    </source>
</evidence>
<dbReference type="RefSeq" id="WP_076744005.1">
    <property type="nucleotide sequence ID" value="NZ_MPSB01000004.1"/>
</dbReference>
<dbReference type="SUPFAM" id="SSF53448">
    <property type="entry name" value="Nucleotide-diphospho-sugar transferases"/>
    <property type="match status" value="1"/>
</dbReference>
<dbReference type="Pfam" id="PF00535">
    <property type="entry name" value="Glycos_transf_2"/>
    <property type="match status" value="1"/>
</dbReference>
<keyword evidence="4" id="KW-1185">Reference proteome</keyword>
<dbReference type="CDD" id="cd02511">
    <property type="entry name" value="Beta4Glucosyltransferase"/>
    <property type="match status" value="1"/>
</dbReference>
<dbReference type="InterPro" id="IPR029044">
    <property type="entry name" value="Nucleotide-diphossugar_trans"/>
</dbReference>
<dbReference type="Proteomes" id="UP000188729">
    <property type="component" value="Unassembled WGS sequence"/>
</dbReference>